<name>A0A068SBK9_9FUNG</name>
<evidence type="ECO:0000313" key="2">
    <source>
        <dbReference type="Proteomes" id="UP000027586"/>
    </source>
</evidence>
<gene>
    <name evidence="1" type="ORF">LCOR_10058.1</name>
</gene>
<organism evidence="1 2">
    <name type="scientific">Lichtheimia corymbifera JMRC:FSU:9682</name>
    <dbReference type="NCBI Taxonomy" id="1263082"/>
    <lineage>
        <taxon>Eukaryota</taxon>
        <taxon>Fungi</taxon>
        <taxon>Fungi incertae sedis</taxon>
        <taxon>Mucoromycota</taxon>
        <taxon>Mucoromycotina</taxon>
        <taxon>Mucoromycetes</taxon>
        <taxon>Mucorales</taxon>
        <taxon>Lichtheimiaceae</taxon>
        <taxon>Lichtheimia</taxon>
    </lineage>
</organism>
<dbReference type="EMBL" id="CBTN010000066">
    <property type="protein sequence ID" value="CDH59232.1"/>
    <property type="molecule type" value="Genomic_DNA"/>
</dbReference>
<evidence type="ECO:0000313" key="1">
    <source>
        <dbReference type="EMBL" id="CDH59232.1"/>
    </source>
</evidence>
<sequence length="93" mass="10517">MNDKKAPFRPFGWRTLLWSTRLVIDQPGNAVVTHTPFLSTCLHIIVNDLCSLHSFTACCALWCLIAAQVTTSLDCLDTHNERQSTYATRQSYT</sequence>
<keyword evidence="2" id="KW-1185">Reference proteome</keyword>
<dbReference type="Proteomes" id="UP000027586">
    <property type="component" value="Unassembled WGS sequence"/>
</dbReference>
<reference evidence="1" key="1">
    <citation type="submission" date="2013-08" db="EMBL/GenBank/DDBJ databases">
        <title>Gene expansion shapes genome architecture in the human pathogen Lichtheimia corymbifera: an evolutionary genomics analysis in the ancient terrestrial Mucorales (Mucoromycotina).</title>
        <authorList>
            <person name="Schwartze V.U."/>
            <person name="Winter S."/>
            <person name="Shelest E."/>
            <person name="Marcet-Houben M."/>
            <person name="Horn F."/>
            <person name="Wehner S."/>
            <person name="Hoffmann K."/>
            <person name="Riege K."/>
            <person name="Sammeth M."/>
            <person name="Nowrousian M."/>
            <person name="Valiante V."/>
            <person name="Linde J."/>
            <person name="Jacobsen I.D."/>
            <person name="Marz M."/>
            <person name="Brakhage A.A."/>
            <person name="Gabaldon T."/>
            <person name="Bocker S."/>
            <person name="Voigt K."/>
        </authorList>
    </citation>
    <scope>NUCLEOTIDE SEQUENCE [LARGE SCALE GENOMIC DNA]</scope>
    <source>
        <strain evidence="1">FSU 9682</strain>
    </source>
</reference>
<comment type="caution">
    <text evidence="1">The sequence shown here is derived from an EMBL/GenBank/DDBJ whole genome shotgun (WGS) entry which is preliminary data.</text>
</comment>
<proteinExistence type="predicted"/>
<dbReference type="VEuPathDB" id="FungiDB:LCOR_10058.1"/>
<accession>A0A068SBK9</accession>
<protein>
    <submittedName>
        <fullName evidence="1">Uncharacterized protein</fullName>
    </submittedName>
</protein>
<dbReference type="AlphaFoldDB" id="A0A068SBK9"/>